<evidence type="ECO:0008006" key="4">
    <source>
        <dbReference type="Google" id="ProtNLM"/>
    </source>
</evidence>
<dbReference type="EMBL" id="JBICBT010000684">
    <property type="protein sequence ID" value="KAL3105443.1"/>
    <property type="molecule type" value="Genomic_DNA"/>
</dbReference>
<organism evidence="2 3">
    <name type="scientific">Heterodera trifolii</name>
    <dbReference type="NCBI Taxonomy" id="157864"/>
    <lineage>
        <taxon>Eukaryota</taxon>
        <taxon>Metazoa</taxon>
        <taxon>Ecdysozoa</taxon>
        <taxon>Nematoda</taxon>
        <taxon>Chromadorea</taxon>
        <taxon>Rhabditida</taxon>
        <taxon>Tylenchina</taxon>
        <taxon>Tylenchomorpha</taxon>
        <taxon>Tylenchoidea</taxon>
        <taxon>Heteroderidae</taxon>
        <taxon>Heteroderinae</taxon>
        <taxon>Heterodera</taxon>
    </lineage>
</organism>
<keyword evidence="3" id="KW-1185">Reference proteome</keyword>
<proteinExistence type="predicted"/>
<evidence type="ECO:0000313" key="2">
    <source>
        <dbReference type="EMBL" id="KAL3105443.1"/>
    </source>
</evidence>
<sequence length="374" mass="43587">MNSSIYIPNDVLFDVFKLCDRFTINERLEFVNAHWNAFIAANEANHFPKFKIGKLWICPLFCSLQYSLMAHEETTNGEIFANCTDKCLSFYSQFISDEWPAQRIPFCIYIQRFANDGTTLKKVTLNNCQNKHFPIERPQSAHFFWHFKDLCFGKMTIDIFNDRALTLFLIDCPIFKPHAEHFKIRTSTEPWAFKRVVELMKQKITLKIDKNYLIEMRQNGQQFEKLSEIDNSVIEFILTGRQFCSEIVVEAHQFALLFELIEKYKSASIFLHHAIPIVRLFVPSFAWHRRQFVEGTLCQLMSSFWVTAFFLFVLFLFGYNELNLLLVDSSRSIGPPKAGESCGCADEQPGTLLLVCIIKCRDELVKNVEKKNNG</sequence>
<gene>
    <name evidence="2" type="ORF">niasHT_030311</name>
</gene>
<keyword evidence="1" id="KW-0812">Transmembrane</keyword>
<accession>A0ABD2KRG3</accession>
<comment type="caution">
    <text evidence="2">The sequence shown here is derived from an EMBL/GenBank/DDBJ whole genome shotgun (WGS) entry which is preliminary data.</text>
</comment>
<dbReference type="Proteomes" id="UP001620626">
    <property type="component" value="Unassembled WGS sequence"/>
</dbReference>
<evidence type="ECO:0000256" key="1">
    <source>
        <dbReference type="SAM" id="Phobius"/>
    </source>
</evidence>
<keyword evidence="1" id="KW-0472">Membrane</keyword>
<name>A0ABD2KRG3_9BILA</name>
<evidence type="ECO:0000313" key="3">
    <source>
        <dbReference type="Proteomes" id="UP001620626"/>
    </source>
</evidence>
<keyword evidence="1" id="KW-1133">Transmembrane helix</keyword>
<protein>
    <recommendedName>
        <fullName evidence="4">F-box domain-containing protein</fullName>
    </recommendedName>
</protein>
<feature type="transmembrane region" description="Helical" evidence="1">
    <location>
        <begin position="300"/>
        <end position="319"/>
    </location>
</feature>
<dbReference type="AlphaFoldDB" id="A0ABD2KRG3"/>
<reference evidence="2 3" key="1">
    <citation type="submission" date="2024-10" db="EMBL/GenBank/DDBJ databases">
        <authorList>
            <person name="Kim D."/>
        </authorList>
    </citation>
    <scope>NUCLEOTIDE SEQUENCE [LARGE SCALE GENOMIC DNA]</scope>
    <source>
        <strain evidence="2">BH-2024</strain>
    </source>
</reference>